<reference evidence="5" key="1">
    <citation type="submission" date="2013-03" db="EMBL/GenBank/DDBJ databases">
        <title>The Genome Sequence of Anopheles dirus WRAIR2.</title>
        <authorList>
            <consortium name="The Broad Institute Genomics Platform"/>
            <person name="Neafsey D.E."/>
            <person name="Walton C."/>
            <person name="Walker B."/>
            <person name="Young S.K."/>
            <person name="Zeng Q."/>
            <person name="Gargeya S."/>
            <person name="Fitzgerald M."/>
            <person name="Haas B."/>
            <person name="Abouelleil A."/>
            <person name="Allen A.W."/>
            <person name="Alvarado L."/>
            <person name="Arachchi H.M."/>
            <person name="Berlin A.M."/>
            <person name="Chapman S.B."/>
            <person name="Gainer-Dewar J."/>
            <person name="Goldberg J."/>
            <person name="Griggs A."/>
            <person name="Gujja S."/>
            <person name="Hansen M."/>
            <person name="Howarth C."/>
            <person name="Imamovic A."/>
            <person name="Ireland A."/>
            <person name="Larimer J."/>
            <person name="McCowan C."/>
            <person name="Murphy C."/>
            <person name="Pearson M."/>
            <person name="Poon T.W."/>
            <person name="Priest M."/>
            <person name="Roberts A."/>
            <person name="Saif S."/>
            <person name="Shea T."/>
            <person name="Sisk P."/>
            <person name="Sykes S."/>
            <person name="Wortman J."/>
            <person name="Nusbaum C."/>
            <person name="Birren B."/>
        </authorList>
    </citation>
    <scope>NUCLEOTIDE SEQUENCE [LARGE SCALE GENOMIC DNA]</scope>
    <source>
        <strain evidence="5">WRAIR2</strain>
    </source>
</reference>
<dbReference type="PRINTS" id="PR00019">
    <property type="entry name" value="LEURICHRPT"/>
</dbReference>
<sequence length="1678" mass="193075">MRHAGPSFMCRKSNLNYVCIFHDVAITRETPTVYFGYADVTMNNQSKIEFRNSRMRLLPVELLNAFRQVERLDLNDLQIEEIFPSAFQHGGSIKELDLSFNYIQSLPPDVFNHLKSLERLVMDRNNLSSLSYSTFSGTANLKVLSMSNNNLERIQDGTFNRTTSLGYLNLTSNKLNHIDLSRILNLSEANVSFNQLTVLSVPGAVENLDASHNHIRSVLGQNNVHLTRLNMGHNNLTDIDWLVNFPGLKELDLSHNKLEEISAKHLNKAHNLNILRLQHNRLWRLGLPRKLTNLRALDVSHNSLVYVENNRQQFGILEELYLGHNSIVTIKIASNNNLQNLTMSNNDWDCRNLRNNIYLLEKISDADHSCQEGYALLGSLCCKETEKPYLDRLNQQNMKIPEPILPIRRCLIIPCTPIPFRPFHSPRYNQTEILELENENKNLRHAVEQRNQLFLGLYNEIDANMRRFRVPKEGLVAESVTLSKMFKYLAVRHEYKQKESKERRLEANGKQKVTVALEKLVTTLQQEVDGLRVQLRKVKLKQARLKTEGGSEKSSKRHPGPSFMCRESNQNYDCIFHDVAITRETPTVNFGYRDMTMNNQTKIAFRNSHMRLLPVELLNAFRQVERLDLSALRMEEILPSAFLHGGLIKELDLSSNEIQYLSANVFYHLKSLEILIMDRNKLSTLVIGIFARTPNLKMLSMSNNNLERIEDGTFNWTKSLGYLNLASNKLTHIDLSLIPSLFAAIVRRNQLTVLSVPAEIETLEASHNQIRSVSVQDNEQLTRLNLSHNNLTRITWLIYFPALRILDLSHNELEVILVRHLINAHNLTILLLQHNRLMRLSLPRTLPKLRVLDVSHNSLVYVENNQQQFGTLEELYLDHNSIVSIKLFSNNTLQNLTMSHNDWDCKNLREYSYLMRKVNDVDLNCNAVIQWNSLCCKETDNPYLDRLNEQIRATSYAEMIQRAEGRCTASSALSDALSFAKTSEAELIAYQSQQTDISRLEKENLQLKNVVQRNNMIFLGLHDEIDANIRRYRVSKEGLVAPSVNLIKVFKHLAVRHEFKQKESKDRLLEAKGKLNSTVGLEKSLTTLQQEVDSLRVRVTEVKLKQAEIRHHPFMCRQNGDACRFHNAAYTRENLPVYYNFVDVPRNSQANIVFYNSYMRVLRAELLRFHKGEQLSLNDLQIETIEPTAFQHGGAIKELNLSFNYIQSLPPDVFNHLKSLERLIMNRNNLSSLSYTTFAGTPNLKVLSMSNNNLERIEDGTFNRTTSLGYLNLTSNKLNHIDLSRILSLSEANVSFNQLTVLSVPGAVEKLDASHNHIRSVLGQNNVHLTRLNLGHNNLTDIDWLVNFPGLKELDLSHNKLEEISAKYMIDAHNMTILLLQHNRLMRLNLPRTLTKLRALDVSHNSLVLVENNQQQLGSLEQLYLDHNSIVMMRIVSNNNLKNLTMSNNDWDCRNLRNNIYLLEKISDADHSCQEGYALLCSLCCKETEKPYLDRVKQQIRITTNEEKLCRAEGLRSAANAIETVQTPTSSAEQIGQQLPNEHDRTEMSRLESENHNLNSTVQQINQLFLGLHNEIDANIRRYSVPKEGLVAPSVNLRKVFKHLSARHEFKQKESKERRLEAIGKQKAAVGLEKSFTTLQREVDGLRVQLRGVQQQQAEIRSRITQVARNRLRNTRDD</sequence>
<dbReference type="SUPFAM" id="SSF52058">
    <property type="entry name" value="L domain-like"/>
    <property type="match status" value="3"/>
</dbReference>
<dbReference type="InterPro" id="IPR025875">
    <property type="entry name" value="Leu-rich_rpt_4"/>
</dbReference>
<dbReference type="Pfam" id="PF13855">
    <property type="entry name" value="LRR_8"/>
    <property type="match status" value="6"/>
</dbReference>
<dbReference type="InterPro" id="IPR003591">
    <property type="entry name" value="Leu-rich_rpt_typical-subtyp"/>
</dbReference>
<evidence type="ECO:0000256" key="2">
    <source>
        <dbReference type="ARBA" id="ARBA00022737"/>
    </source>
</evidence>
<dbReference type="PANTHER" id="PTHR24366">
    <property type="entry name" value="IG(IMMUNOGLOBULIN) AND LRR(LEUCINE RICH REPEAT) DOMAINS"/>
    <property type="match status" value="1"/>
</dbReference>
<keyword evidence="1" id="KW-0433">Leucine-rich repeat</keyword>
<dbReference type="Gene3D" id="3.80.10.10">
    <property type="entry name" value="Ribonuclease Inhibitor"/>
    <property type="match status" value="3"/>
</dbReference>
<organism evidence="4 5">
    <name type="scientific">Anopheles dirus</name>
    <dbReference type="NCBI Taxonomy" id="7168"/>
    <lineage>
        <taxon>Eukaryota</taxon>
        <taxon>Metazoa</taxon>
        <taxon>Ecdysozoa</taxon>
        <taxon>Arthropoda</taxon>
        <taxon>Hexapoda</taxon>
        <taxon>Insecta</taxon>
        <taxon>Pterygota</taxon>
        <taxon>Neoptera</taxon>
        <taxon>Endopterygota</taxon>
        <taxon>Diptera</taxon>
        <taxon>Nematocera</taxon>
        <taxon>Culicoidea</taxon>
        <taxon>Culicidae</taxon>
        <taxon>Anophelinae</taxon>
        <taxon>Anopheles</taxon>
    </lineage>
</organism>
<dbReference type="SMART" id="SM00365">
    <property type="entry name" value="LRR_SD22"/>
    <property type="match status" value="10"/>
</dbReference>
<feature type="compositionally biased region" description="Basic and acidic residues" evidence="3">
    <location>
        <begin position="545"/>
        <end position="554"/>
    </location>
</feature>
<dbReference type="Pfam" id="PF12799">
    <property type="entry name" value="LRR_4"/>
    <property type="match status" value="2"/>
</dbReference>
<keyword evidence="2" id="KW-0677">Repeat</keyword>
<accession>A0A182NJM3</accession>
<dbReference type="STRING" id="7168.A0A182NJM3"/>
<dbReference type="InterPro" id="IPR001611">
    <property type="entry name" value="Leu-rich_rpt"/>
</dbReference>
<dbReference type="PROSITE" id="PS51450">
    <property type="entry name" value="LRR"/>
    <property type="match status" value="10"/>
</dbReference>
<evidence type="ECO:0000256" key="3">
    <source>
        <dbReference type="SAM" id="MobiDB-lite"/>
    </source>
</evidence>
<dbReference type="EnsemblMetazoa" id="ADIR007847-RA">
    <property type="protein sequence ID" value="ADIR007847-PA"/>
    <property type="gene ID" value="ADIR007847"/>
</dbReference>
<dbReference type="VEuPathDB" id="VectorBase:ADIR007847"/>
<proteinExistence type="predicted"/>
<dbReference type="PANTHER" id="PTHR24366:SF96">
    <property type="entry name" value="LEUCINE RICH REPEAT CONTAINING 53"/>
    <property type="match status" value="1"/>
</dbReference>
<dbReference type="Gene3D" id="1.20.5.340">
    <property type="match status" value="3"/>
</dbReference>
<dbReference type="Proteomes" id="UP000075884">
    <property type="component" value="Unassembled WGS sequence"/>
</dbReference>
<dbReference type="SMART" id="SM00369">
    <property type="entry name" value="LRR_TYP"/>
    <property type="match status" value="19"/>
</dbReference>
<feature type="region of interest" description="Disordered" evidence="3">
    <location>
        <begin position="544"/>
        <end position="564"/>
    </location>
</feature>
<keyword evidence="5" id="KW-1185">Reference proteome</keyword>
<evidence type="ECO:0000313" key="5">
    <source>
        <dbReference type="Proteomes" id="UP000075884"/>
    </source>
</evidence>
<reference evidence="4" key="2">
    <citation type="submission" date="2020-05" db="UniProtKB">
        <authorList>
            <consortium name="EnsemblMetazoa"/>
        </authorList>
    </citation>
    <scope>IDENTIFICATION</scope>
    <source>
        <strain evidence="4">WRAIR2</strain>
    </source>
</reference>
<name>A0A182NJM3_9DIPT</name>
<dbReference type="Gene3D" id="1.20.5.110">
    <property type="match status" value="3"/>
</dbReference>
<dbReference type="InterPro" id="IPR032675">
    <property type="entry name" value="LRR_dom_sf"/>
</dbReference>
<dbReference type="SMART" id="SM00364">
    <property type="entry name" value="LRR_BAC"/>
    <property type="match status" value="9"/>
</dbReference>
<protein>
    <submittedName>
        <fullName evidence="4">Uncharacterized protein</fullName>
    </submittedName>
</protein>
<evidence type="ECO:0000256" key="1">
    <source>
        <dbReference type="ARBA" id="ARBA00022614"/>
    </source>
</evidence>
<evidence type="ECO:0000313" key="4">
    <source>
        <dbReference type="EnsemblMetazoa" id="ADIR007847-PA"/>
    </source>
</evidence>